<evidence type="ECO:0000256" key="4">
    <source>
        <dbReference type="ARBA" id="ARBA00023015"/>
    </source>
</evidence>
<dbReference type="GO" id="GO:0005829">
    <property type="term" value="C:cytosol"/>
    <property type="evidence" value="ECO:0007669"/>
    <property type="project" value="TreeGrafter"/>
</dbReference>
<accession>A0A432Z5D6</accession>
<keyword evidence="3 8" id="KW-0810">Translation regulation</keyword>
<dbReference type="FunFam" id="4.10.520.10:FF:000003">
    <property type="entry name" value="Integration host factor subunit beta"/>
    <property type="match status" value="1"/>
</dbReference>
<dbReference type="RefSeq" id="WP_126779395.1">
    <property type="nucleotide sequence ID" value="NZ_PIQC01000001.1"/>
</dbReference>
<dbReference type="GO" id="GO:0006310">
    <property type="term" value="P:DNA recombination"/>
    <property type="evidence" value="ECO:0007669"/>
    <property type="project" value="UniProtKB-UniRule"/>
</dbReference>
<evidence type="ECO:0000256" key="1">
    <source>
        <dbReference type="ARBA" id="ARBA00010529"/>
    </source>
</evidence>
<evidence type="ECO:0000313" key="12">
    <source>
        <dbReference type="Proteomes" id="UP000288058"/>
    </source>
</evidence>
<dbReference type="NCBIfam" id="TIGR00988">
    <property type="entry name" value="hip"/>
    <property type="match status" value="1"/>
</dbReference>
<keyword evidence="5 8" id="KW-0238">DNA-binding</keyword>
<dbReference type="InterPro" id="IPR005685">
    <property type="entry name" value="IHF_beta"/>
</dbReference>
<evidence type="ECO:0000256" key="2">
    <source>
        <dbReference type="ARBA" id="ARBA00018700"/>
    </source>
</evidence>
<dbReference type="Gene3D" id="4.10.520.10">
    <property type="entry name" value="IHF-like DNA-binding proteins"/>
    <property type="match status" value="1"/>
</dbReference>
<gene>
    <name evidence="8 11" type="primary">ihfB</name>
    <name evidence="8" type="synonym">himD</name>
    <name evidence="11" type="ORF">CWI78_01025</name>
</gene>
<dbReference type="InterPro" id="IPR000119">
    <property type="entry name" value="Hist_DNA-bd"/>
</dbReference>
<evidence type="ECO:0000256" key="6">
    <source>
        <dbReference type="ARBA" id="ARBA00023163"/>
    </source>
</evidence>
<dbReference type="GO" id="GO:0006417">
    <property type="term" value="P:regulation of translation"/>
    <property type="evidence" value="ECO:0007669"/>
    <property type="project" value="UniProtKB-UniRule"/>
</dbReference>
<keyword evidence="4 8" id="KW-0805">Transcription regulation</keyword>
<keyword evidence="12" id="KW-1185">Reference proteome</keyword>
<dbReference type="GO" id="GO:0006355">
    <property type="term" value="P:regulation of DNA-templated transcription"/>
    <property type="evidence" value="ECO:0007669"/>
    <property type="project" value="UniProtKB-UniRule"/>
</dbReference>
<dbReference type="CDD" id="cd13836">
    <property type="entry name" value="IHF_B"/>
    <property type="match status" value="1"/>
</dbReference>
<comment type="function">
    <text evidence="8 10">This protein is one of the two subunits of integration host factor, a specific DNA-binding protein that functions in genetic recombination as well as in transcriptional and translational control.</text>
</comment>
<dbReference type="AlphaFoldDB" id="A0A432Z5D6"/>
<protein>
    <recommendedName>
        <fullName evidence="2 8">Integration host factor subunit beta</fullName>
        <shortName evidence="8">IHF-beta</shortName>
    </recommendedName>
</protein>
<comment type="subunit">
    <text evidence="8 10">Heterodimer of an alpha and a beta chain.</text>
</comment>
<comment type="caution">
    <text evidence="11">The sequence shown here is derived from an EMBL/GenBank/DDBJ whole genome shotgun (WGS) entry which is preliminary data.</text>
</comment>
<dbReference type="PRINTS" id="PR01727">
    <property type="entry name" value="DNABINDINGHU"/>
</dbReference>
<comment type="similarity">
    <text evidence="1 8 9">Belongs to the bacterial histone-like protein family.</text>
</comment>
<proteinExistence type="inferred from homology"/>
<dbReference type="GO" id="GO:0005694">
    <property type="term" value="C:chromosome"/>
    <property type="evidence" value="ECO:0007669"/>
    <property type="project" value="InterPro"/>
</dbReference>
<evidence type="ECO:0000256" key="3">
    <source>
        <dbReference type="ARBA" id="ARBA00022845"/>
    </source>
</evidence>
<dbReference type="HAMAP" id="MF_00381">
    <property type="entry name" value="IHF_beta"/>
    <property type="match status" value="1"/>
</dbReference>
<dbReference type="Proteomes" id="UP000288058">
    <property type="component" value="Unassembled WGS sequence"/>
</dbReference>
<dbReference type="EMBL" id="PIQC01000001">
    <property type="protein sequence ID" value="RUO73053.1"/>
    <property type="molecule type" value="Genomic_DNA"/>
</dbReference>
<organism evidence="11 12">
    <name type="scientific">Idiomarina ramblicola</name>
    <dbReference type="NCBI Taxonomy" id="263724"/>
    <lineage>
        <taxon>Bacteria</taxon>
        <taxon>Pseudomonadati</taxon>
        <taxon>Pseudomonadota</taxon>
        <taxon>Gammaproteobacteria</taxon>
        <taxon>Alteromonadales</taxon>
        <taxon>Idiomarinaceae</taxon>
        <taxon>Idiomarina</taxon>
    </lineage>
</organism>
<dbReference type="Pfam" id="PF00216">
    <property type="entry name" value="Bac_DNA_binding"/>
    <property type="match status" value="1"/>
</dbReference>
<evidence type="ECO:0000313" key="11">
    <source>
        <dbReference type="EMBL" id="RUO73053.1"/>
    </source>
</evidence>
<dbReference type="GO" id="GO:0030527">
    <property type="term" value="F:structural constituent of chromatin"/>
    <property type="evidence" value="ECO:0007669"/>
    <property type="project" value="InterPro"/>
</dbReference>
<dbReference type="GO" id="GO:0003677">
    <property type="term" value="F:DNA binding"/>
    <property type="evidence" value="ECO:0007669"/>
    <property type="project" value="UniProtKB-UniRule"/>
</dbReference>
<dbReference type="InterPro" id="IPR020816">
    <property type="entry name" value="Histone-like_DNA-bd_CS"/>
</dbReference>
<evidence type="ECO:0000256" key="8">
    <source>
        <dbReference type="HAMAP-Rule" id="MF_00381"/>
    </source>
</evidence>
<evidence type="ECO:0000256" key="5">
    <source>
        <dbReference type="ARBA" id="ARBA00023125"/>
    </source>
</evidence>
<reference evidence="12" key="1">
    <citation type="journal article" date="2018" name="Front. Microbiol.">
        <title>Genome-Based Analysis Reveals the Taxonomy and Diversity of the Family Idiomarinaceae.</title>
        <authorList>
            <person name="Liu Y."/>
            <person name="Lai Q."/>
            <person name="Shao Z."/>
        </authorList>
    </citation>
    <scope>NUCLEOTIDE SEQUENCE [LARGE SCALE GENOMIC DNA]</scope>
    <source>
        <strain evidence="12">R22</strain>
    </source>
</reference>
<dbReference type="SMART" id="SM00411">
    <property type="entry name" value="BHL"/>
    <property type="match status" value="1"/>
</dbReference>
<dbReference type="SUPFAM" id="SSF47729">
    <property type="entry name" value="IHF-like DNA-binding proteins"/>
    <property type="match status" value="1"/>
</dbReference>
<keyword evidence="6 8" id="KW-0804">Transcription</keyword>
<dbReference type="PROSITE" id="PS00045">
    <property type="entry name" value="HISTONE_LIKE"/>
    <property type="match status" value="1"/>
</dbReference>
<dbReference type="PANTHER" id="PTHR33175">
    <property type="entry name" value="DNA-BINDING PROTEIN HU"/>
    <property type="match status" value="1"/>
</dbReference>
<dbReference type="NCBIfam" id="NF001222">
    <property type="entry name" value="PRK00199.1"/>
    <property type="match status" value="1"/>
</dbReference>
<sequence length="93" mass="10596">MTKSELIERLTLKHELPPKQVEASVKEVLEQMVQSLSQGKRVEIRGFGSFSLHYRAPRVGRNPKTGDPVELDGKYVPHFKAGKELRERVNILS</sequence>
<dbReference type="PANTHER" id="PTHR33175:SF5">
    <property type="entry name" value="INTEGRATION HOST FACTOR SUBUNIT BETA"/>
    <property type="match status" value="1"/>
</dbReference>
<dbReference type="OrthoDB" id="9804203at2"/>
<keyword evidence="7 8" id="KW-0233">DNA recombination</keyword>
<evidence type="ECO:0000256" key="10">
    <source>
        <dbReference type="RuleBase" id="RU003941"/>
    </source>
</evidence>
<evidence type="ECO:0000256" key="9">
    <source>
        <dbReference type="RuleBase" id="RU003939"/>
    </source>
</evidence>
<evidence type="ECO:0000256" key="7">
    <source>
        <dbReference type="ARBA" id="ARBA00023172"/>
    </source>
</evidence>
<name>A0A432Z5D6_9GAMM</name>
<dbReference type="InterPro" id="IPR010992">
    <property type="entry name" value="IHF-like_DNA-bd_dom_sf"/>
</dbReference>